<dbReference type="EMBL" id="CP136864">
    <property type="protein sequence ID" value="WOJ94561.1"/>
    <property type="molecule type" value="Genomic_DNA"/>
</dbReference>
<protein>
    <submittedName>
        <fullName evidence="2">Uncharacterized protein</fullName>
    </submittedName>
</protein>
<name>A0ABZ0I8Z2_9GAMM</name>
<dbReference type="RefSeq" id="WP_407349198.1">
    <property type="nucleotide sequence ID" value="NZ_CP136864.1"/>
</dbReference>
<feature type="transmembrane region" description="Helical" evidence="1">
    <location>
        <begin position="30"/>
        <end position="63"/>
    </location>
</feature>
<feature type="transmembrane region" description="Helical" evidence="1">
    <location>
        <begin position="145"/>
        <end position="173"/>
    </location>
</feature>
<dbReference type="PANTHER" id="PTHR40076">
    <property type="entry name" value="MEMBRANE PROTEIN-RELATED"/>
    <property type="match status" value="1"/>
</dbReference>
<keyword evidence="3" id="KW-1185">Reference proteome</keyword>
<evidence type="ECO:0000256" key="1">
    <source>
        <dbReference type="SAM" id="Phobius"/>
    </source>
</evidence>
<proteinExistence type="predicted"/>
<dbReference type="InterPro" id="IPR010380">
    <property type="entry name" value="DUF975"/>
</dbReference>
<keyword evidence="1" id="KW-0472">Membrane</keyword>
<feature type="transmembrane region" description="Helical" evidence="1">
    <location>
        <begin position="109"/>
        <end position="124"/>
    </location>
</feature>
<keyword evidence="1" id="KW-1133">Transmembrane helix</keyword>
<accession>A0ABZ0I8Z2</accession>
<organism evidence="2 3">
    <name type="scientific">Congregibacter variabilis</name>
    <dbReference type="NCBI Taxonomy" id="3081200"/>
    <lineage>
        <taxon>Bacteria</taxon>
        <taxon>Pseudomonadati</taxon>
        <taxon>Pseudomonadota</taxon>
        <taxon>Gammaproteobacteria</taxon>
        <taxon>Cellvibrionales</taxon>
        <taxon>Halieaceae</taxon>
        <taxon>Congregibacter</taxon>
    </lineage>
</organism>
<gene>
    <name evidence="2" type="ORF">R0135_05200</name>
</gene>
<dbReference type="Proteomes" id="UP001626537">
    <property type="component" value="Chromosome"/>
</dbReference>
<reference evidence="2 3" key="1">
    <citation type="submission" date="2023-10" db="EMBL/GenBank/DDBJ databases">
        <title>Two novel species belonging to the OM43/NOR5 clade.</title>
        <authorList>
            <person name="Park M."/>
        </authorList>
    </citation>
    <scope>NUCLEOTIDE SEQUENCE [LARGE SCALE GENOMIC DNA]</scope>
    <source>
        <strain evidence="2 3">IMCC43200</strain>
    </source>
</reference>
<feature type="transmembrane region" description="Helical" evidence="1">
    <location>
        <begin position="84"/>
        <end position="103"/>
    </location>
</feature>
<evidence type="ECO:0000313" key="3">
    <source>
        <dbReference type="Proteomes" id="UP001626537"/>
    </source>
</evidence>
<sequence length="195" mass="21297">MTDRISPDIGDCLSEGWALYRKDPVLLSGATILMAVICGIAGLIPLLGTVVYPPLLAGLYGMIMRVDRGEAVTISNLFDGFQQFLPLLIASLLISLFVAIGLFLLVLPGLYLLISYGFTTLLIVDRKQDFWPAMENSRRLIHAHFWSYALFALLLAVICMVASLPLGLGLIIAAPVCLAAQYRYYLAVNSTELSV</sequence>
<keyword evidence="1" id="KW-0812">Transmembrane</keyword>
<dbReference type="PANTHER" id="PTHR40076:SF1">
    <property type="entry name" value="MEMBRANE PROTEIN"/>
    <property type="match status" value="1"/>
</dbReference>
<evidence type="ECO:0000313" key="2">
    <source>
        <dbReference type="EMBL" id="WOJ94561.1"/>
    </source>
</evidence>